<reference evidence="8" key="1">
    <citation type="submission" date="2013-04" db="EMBL/GenBank/DDBJ databases">
        <authorList>
            <person name="Qu J."/>
            <person name="Murali S.C."/>
            <person name="Bandaranaike D."/>
            <person name="Bellair M."/>
            <person name="Blankenburg K."/>
            <person name="Chao H."/>
            <person name="Dinh H."/>
            <person name="Doddapaneni H."/>
            <person name="Downs B."/>
            <person name="Dugan-Rocha S."/>
            <person name="Elkadiri S."/>
            <person name="Gnanaolivu R.D."/>
            <person name="Hernandez B."/>
            <person name="Javaid M."/>
            <person name="Jayaseelan J.C."/>
            <person name="Lee S."/>
            <person name="Li M."/>
            <person name="Ming W."/>
            <person name="Munidasa M."/>
            <person name="Muniz J."/>
            <person name="Nguyen L."/>
            <person name="Ongeri F."/>
            <person name="Osuji N."/>
            <person name="Pu L.-L."/>
            <person name="Puazo M."/>
            <person name="Qu C."/>
            <person name="Quiroz J."/>
            <person name="Raj R."/>
            <person name="Weissenberger G."/>
            <person name="Xin Y."/>
            <person name="Zou X."/>
            <person name="Han Y."/>
            <person name="Richards S."/>
            <person name="Worley K."/>
            <person name="Muzny D."/>
            <person name="Gibbs R."/>
        </authorList>
    </citation>
    <scope>NUCLEOTIDE SEQUENCE</scope>
    <source>
        <strain evidence="8">Sampled in the wild</strain>
    </source>
</reference>
<evidence type="ECO:0000256" key="7">
    <source>
        <dbReference type="SAM" id="Phobius"/>
    </source>
</evidence>
<protein>
    <submittedName>
        <fullName evidence="8">Uncharacterized protein</fullName>
    </submittedName>
</protein>
<dbReference type="Proteomes" id="UP000792457">
    <property type="component" value="Unassembled WGS sequence"/>
</dbReference>
<evidence type="ECO:0000256" key="4">
    <source>
        <dbReference type="ARBA" id="ARBA00022989"/>
    </source>
</evidence>
<feature type="transmembrane region" description="Helical" evidence="7">
    <location>
        <begin position="170"/>
        <end position="193"/>
    </location>
</feature>
<evidence type="ECO:0000256" key="3">
    <source>
        <dbReference type="ARBA" id="ARBA00022692"/>
    </source>
</evidence>
<feature type="transmembrane region" description="Helical" evidence="7">
    <location>
        <begin position="64"/>
        <end position="83"/>
    </location>
</feature>
<dbReference type="AlphaFoldDB" id="A0A8K0K5K1"/>
<gene>
    <name evidence="8" type="ORF">J437_LFUL008315</name>
</gene>
<comment type="caution">
    <text evidence="8">The sequence shown here is derived from an EMBL/GenBank/DDBJ whole genome shotgun (WGS) entry which is preliminary data.</text>
</comment>
<evidence type="ECO:0000313" key="9">
    <source>
        <dbReference type="Proteomes" id="UP000792457"/>
    </source>
</evidence>
<dbReference type="Pfam" id="PF10271">
    <property type="entry name" value="Tmp39"/>
    <property type="match status" value="1"/>
</dbReference>
<evidence type="ECO:0000256" key="5">
    <source>
        <dbReference type="ARBA" id="ARBA00023136"/>
    </source>
</evidence>
<evidence type="ECO:0000313" key="8">
    <source>
        <dbReference type="EMBL" id="KAG8228819.1"/>
    </source>
</evidence>
<sequence length="215" mass="24351">MPGGRRNLGRNNPGRPPNFPTSDESHKSKTSCLGTDGASGCRAISPKHIPIPNIPQDSDMIFEVLMFAYTGIASFLQFLHLYRSVWWLPQSYNRYAMNFYLIDPHLVGFIMTILGRRLVYCILSRIMISVCPTALYPAAQHLLKLILLAVVLTSLIWCTYFVMLNHPLVYIFYLCYPISVYFILFGLNVSPFFDVSALPSSSKDDLKGKLGYQPK</sequence>
<keyword evidence="3 7" id="KW-0812">Transmembrane</keyword>
<keyword evidence="5 7" id="KW-0472">Membrane</keyword>
<accession>A0A8K0K5K1</accession>
<proteinExistence type="inferred from homology"/>
<evidence type="ECO:0000256" key="2">
    <source>
        <dbReference type="ARBA" id="ARBA00010737"/>
    </source>
</evidence>
<dbReference type="EMBL" id="KZ308392">
    <property type="protein sequence ID" value="KAG8228819.1"/>
    <property type="molecule type" value="Genomic_DNA"/>
</dbReference>
<reference evidence="8" key="2">
    <citation type="submission" date="2017-10" db="EMBL/GenBank/DDBJ databases">
        <title>Ladona fulva Genome sequencing and assembly.</title>
        <authorList>
            <person name="Murali S."/>
            <person name="Richards S."/>
            <person name="Bandaranaike D."/>
            <person name="Bellair M."/>
            <person name="Blankenburg K."/>
            <person name="Chao H."/>
            <person name="Dinh H."/>
            <person name="Doddapaneni H."/>
            <person name="Dugan-Rocha S."/>
            <person name="Elkadiri S."/>
            <person name="Gnanaolivu R."/>
            <person name="Hernandez B."/>
            <person name="Skinner E."/>
            <person name="Javaid M."/>
            <person name="Lee S."/>
            <person name="Li M."/>
            <person name="Ming W."/>
            <person name="Munidasa M."/>
            <person name="Muniz J."/>
            <person name="Nguyen L."/>
            <person name="Hughes D."/>
            <person name="Osuji N."/>
            <person name="Pu L.-L."/>
            <person name="Puazo M."/>
            <person name="Qu C."/>
            <person name="Quiroz J."/>
            <person name="Raj R."/>
            <person name="Weissenberger G."/>
            <person name="Xin Y."/>
            <person name="Zou X."/>
            <person name="Han Y."/>
            <person name="Worley K."/>
            <person name="Muzny D."/>
            <person name="Gibbs R."/>
        </authorList>
    </citation>
    <scope>NUCLEOTIDE SEQUENCE</scope>
    <source>
        <strain evidence="8">Sampled in the wild</strain>
    </source>
</reference>
<feature type="region of interest" description="Disordered" evidence="6">
    <location>
        <begin position="1"/>
        <end position="34"/>
    </location>
</feature>
<comment type="similarity">
    <text evidence="2">Belongs to the TMEM39 family.</text>
</comment>
<evidence type="ECO:0000256" key="6">
    <source>
        <dbReference type="SAM" id="MobiDB-lite"/>
    </source>
</evidence>
<dbReference type="OrthoDB" id="438179at2759"/>
<dbReference type="PANTHER" id="PTHR12995">
    <property type="entry name" value="FI21814P1"/>
    <property type="match status" value="1"/>
</dbReference>
<keyword evidence="4 7" id="KW-1133">Transmembrane helix</keyword>
<dbReference type="GO" id="GO:0016020">
    <property type="term" value="C:membrane"/>
    <property type="evidence" value="ECO:0007669"/>
    <property type="project" value="UniProtKB-SubCell"/>
</dbReference>
<feature type="transmembrane region" description="Helical" evidence="7">
    <location>
        <begin position="95"/>
        <end position="115"/>
    </location>
</feature>
<organism evidence="8 9">
    <name type="scientific">Ladona fulva</name>
    <name type="common">Scarce chaser dragonfly</name>
    <name type="synonym">Libellula fulva</name>
    <dbReference type="NCBI Taxonomy" id="123851"/>
    <lineage>
        <taxon>Eukaryota</taxon>
        <taxon>Metazoa</taxon>
        <taxon>Ecdysozoa</taxon>
        <taxon>Arthropoda</taxon>
        <taxon>Hexapoda</taxon>
        <taxon>Insecta</taxon>
        <taxon>Pterygota</taxon>
        <taxon>Palaeoptera</taxon>
        <taxon>Odonata</taxon>
        <taxon>Epiprocta</taxon>
        <taxon>Anisoptera</taxon>
        <taxon>Libelluloidea</taxon>
        <taxon>Libellulidae</taxon>
        <taxon>Ladona</taxon>
    </lineage>
</organism>
<comment type="subcellular location">
    <subcellularLocation>
        <location evidence="1">Membrane</location>
        <topology evidence="1">Multi-pass membrane protein</topology>
    </subcellularLocation>
</comment>
<dbReference type="PANTHER" id="PTHR12995:SF4">
    <property type="entry name" value="FI21814P1"/>
    <property type="match status" value="1"/>
</dbReference>
<keyword evidence="9" id="KW-1185">Reference proteome</keyword>
<evidence type="ECO:0000256" key="1">
    <source>
        <dbReference type="ARBA" id="ARBA00004141"/>
    </source>
</evidence>
<dbReference type="InterPro" id="IPR019397">
    <property type="entry name" value="Uncharacterised_TMEM39"/>
</dbReference>
<feature type="transmembrane region" description="Helical" evidence="7">
    <location>
        <begin position="145"/>
        <end position="163"/>
    </location>
</feature>
<name>A0A8K0K5K1_LADFU</name>